<feature type="transmembrane region" description="Helical" evidence="2">
    <location>
        <begin position="83"/>
        <end position="104"/>
    </location>
</feature>
<dbReference type="KEGG" id="pbr:PB2503_11869"/>
<dbReference type="RefSeq" id="WP_013301392.1">
    <property type="nucleotide sequence ID" value="NC_014414.1"/>
</dbReference>
<proteinExistence type="predicted"/>
<dbReference type="HOGENOM" id="CLU_653537_0_0_5"/>
<protein>
    <submittedName>
        <fullName evidence="3">Uncharacterized protein</fullName>
    </submittedName>
</protein>
<dbReference type="STRING" id="314260.PB2503_11869"/>
<keyword evidence="2" id="KW-0812">Transmembrane</keyword>
<dbReference type="EMBL" id="CP002156">
    <property type="protein sequence ID" value="ADM10418.1"/>
    <property type="molecule type" value="Genomic_DNA"/>
</dbReference>
<organism evidence="3 4">
    <name type="scientific">Parvularcula bermudensis (strain ATCC BAA-594 / HTCC2503 / KCTC 12087)</name>
    <dbReference type="NCBI Taxonomy" id="314260"/>
    <lineage>
        <taxon>Bacteria</taxon>
        <taxon>Pseudomonadati</taxon>
        <taxon>Pseudomonadota</taxon>
        <taxon>Alphaproteobacteria</taxon>
        <taxon>Parvularculales</taxon>
        <taxon>Parvularculaceae</taxon>
        <taxon>Parvularcula</taxon>
    </lineage>
</organism>
<gene>
    <name evidence="3" type="ordered locus">PB2503_11869</name>
</gene>
<reference evidence="4" key="1">
    <citation type="submission" date="2010-08" db="EMBL/GenBank/DDBJ databases">
        <title>Genome sequence of Parvularcula bermudensis HTCC2503.</title>
        <authorList>
            <person name="Kang D.-M."/>
            <person name="Oh H.-M."/>
            <person name="Cho J.-C."/>
        </authorList>
    </citation>
    <scope>NUCLEOTIDE SEQUENCE [LARGE SCALE GENOMIC DNA]</scope>
    <source>
        <strain evidence="4">ATCC BAA-594 / HTCC2503 / KCTC 12087</strain>
    </source>
</reference>
<feature type="transmembrane region" description="Helical" evidence="2">
    <location>
        <begin position="242"/>
        <end position="268"/>
    </location>
</feature>
<keyword evidence="2" id="KW-0472">Membrane</keyword>
<keyword evidence="4" id="KW-1185">Reference proteome</keyword>
<feature type="region of interest" description="Disordered" evidence="1">
    <location>
        <begin position="388"/>
        <end position="420"/>
    </location>
</feature>
<dbReference type="AlphaFoldDB" id="E0TDW9"/>
<reference evidence="3 4" key="2">
    <citation type="journal article" date="2011" name="J. Bacteriol.">
        <title>Complete genome sequence of strain HTCC2503T of Parvularcula bermudensis, the type species of the order "Parvularculales" in the class Alphaproteobacteria.</title>
        <authorList>
            <person name="Oh H.M."/>
            <person name="Kang I."/>
            <person name="Vergin K.L."/>
            <person name="Kang D."/>
            <person name="Rhee K.H."/>
            <person name="Giovannoni S.J."/>
            <person name="Cho J.C."/>
        </authorList>
    </citation>
    <scope>NUCLEOTIDE SEQUENCE [LARGE SCALE GENOMIC DNA]</scope>
    <source>
        <strain evidence="4">ATCC BAA-594 / HTCC2503 / KCTC 12087</strain>
    </source>
</reference>
<accession>E0TDW9</accession>
<evidence type="ECO:0000256" key="1">
    <source>
        <dbReference type="SAM" id="MobiDB-lite"/>
    </source>
</evidence>
<sequence length="420" mass="45950">MSIRDRLETFVRSDRIKDGWRLFLDDENKETIARETFPFVTDALVRQIVADNVETPLERLWSTAPLPAILLNYAFWPYAIGRLAMLIGFGLLGFVALLATLVLLPAAEPLAAVLALSSGSAVLLTLIAISLLTDTQISRSRLRQEPRLGPSVQKITTAINRTHKDLKSFIDEVNDLQDTYLRDDSVTPPHDGEGYALRAGRILILRDIARLAVAKFSDLPSTLADKEEALGLSAIRRRVDGLTFTALTVILLGFFGILVGLTPTWLTLFGAEIPSLGPPILGVAALPLLFFCIAAGVIIWGAYEAVRIYDEDRAAIVMALRDFVLNAKAKSAEAIVTLLAETGPEGVARNEALTAWETKLVEKDGLSDLLGRLEVRVARPEKAKKIAFPPSATVAPNHSGRPRSLQRLSRPKAPPTLWQP</sequence>
<feature type="transmembrane region" description="Helical" evidence="2">
    <location>
        <begin position="110"/>
        <end position="133"/>
    </location>
</feature>
<feature type="transmembrane region" description="Helical" evidence="2">
    <location>
        <begin position="280"/>
        <end position="303"/>
    </location>
</feature>
<name>E0TDW9_PARBH</name>
<evidence type="ECO:0000313" key="4">
    <source>
        <dbReference type="Proteomes" id="UP000001302"/>
    </source>
</evidence>
<dbReference type="Proteomes" id="UP000001302">
    <property type="component" value="Chromosome"/>
</dbReference>
<keyword evidence="2" id="KW-1133">Transmembrane helix</keyword>
<evidence type="ECO:0000256" key="2">
    <source>
        <dbReference type="SAM" id="Phobius"/>
    </source>
</evidence>
<evidence type="ECO:0000313" key="3">
    <source>
        <dbReference type="EMBL" id="ADM10418.1"/>
    </source>
</evidence>